<protein>
    <recommendedName>
        <fullName evidence="5">Serine/threonine protein kinase</fullName>
    </recommendedName>
</protein>
<evidence type="ECO:0008006" key="5">
    <source>
        <dbReference type="Google" id="ProtNLM"/>
    </source>
</evidence>
<keyword evidence="2" id="KW-1133">Transmembrane helix</keyword>
<organism evidence="3 4">
    <name type="scientific">Lentzea pudingi</name>
    <dbReference type="NCBI Taxonomy" id="1789439"/>
    <lineage>
        <taxon>Bacteria</taxon>
        <taxon>Bacillati</taxon>
        <taxon>Actinomycetota</taxon>
        <taxon>Actinomycetes</taxon>
        <taxon>Pseudonocardiales</taxon>
        <taxon>Pseudonocardiaceae</taxon>
        <taxon>Lentzea</taxon>
    </lineage>
</organism>
<evidence type="ECO:0000256" key="2">
    <source>
        <dbReference type="SAM" id="Phobius"/>
    </source>
</evidence>
<keyword evidence="4" id="KW-1185">Reference proteome</keyword>
<dbReference type="EMBL" id="BMNC01000004">
    <property type="protein sequence ID" value="GGM95664.1"/>
    <property type="molecule type" value="Genomic_DNA"/>
</dbReference>
<reference evidence="4" key="1">
    <citation type="journal article" date="2019" name="Int. J. Syst. Evol. Microbiol.">
        <title>The Global Catalogue of Microorganisms (GCM) 10K type strain sequencing project: providing services to taxonomists for standard genome sequencing and annotation.</title>
        <authorList>
            <consortium name="The Broad Institute Genomics Platform"/>
            <consortium name="The Broad Institute Genome Sequencing Center for Infectious Disease"/>
            <person name="Wu L."/>
            <person name="Ma J."/>
        </authorList>
    </citation>
    <scope>NUCLEOTIDE SEQUENCE [LARGE SCALE GENOMIC DNA]</scope>
    <source>
        <strain evidence="4">CGMCC 4.7319</strain>
    </source>
</reference>
<proteinExistence type="predicted"/>
<name>A0ABQ2I2X4_9PSEU</name>
<gene>
    <name evidence="3" type="ORF">GCM10011609_36630</name>
</gene>
<dbReference type="Proteomes" id="UP000597656">
    <property type="component" value="Unassembled WGS sequence"/>
</dbReference>
<feature type="transmembrane region" description="Helical" evidence="2">
    <location>
        <begin position="85"/>
        <end position="108"/>
    </location>
</feature>
<comment type="caution">
    <text evidence="3">The sequence shown here is derived from an EMBL/GenBank/DDBJ whole genome shotgun (WGS) entry which is preliminary data.</text>
</comment>
<accession>A0ABQ2I2X4</accession>
<keyword evidence="2" id="KW-0812">Transmembrane</keyword>
<evidence type="ECO:0000313" key="3">
    <source>
        <dbReference type="EMBL" id="GGM95664.1"/>
    </source>
</evidence>
<keyword evidence="2" id="KW-0472">Membrane</keyword>
<evidence type="ECO:0000313" key="4">
    <source>
        <dbReference type="Proteomes" id="UP000597656"/>
    </source>
</evidence>
<sequence>MGAGIGPALRSDPVTTPPRPDEPENPWAAPAGPVRRSPDPHDAMYGPIDTDPFGAYSGPAQRYPSGDPNVPRPMLHVAPQRSSRAGLLIGAGLLALVVAIGAVMLWAVGKDDPKFSSVAATTTAPPTTTSKPPPFAVVGDCVQLAGGTFDATYTKTACAENKHNYTVSKTMPTAAEKCGTTEDAYVRYTKGYGMNVCLIPVFADGECYDFALASLQAEFPKKPCGGYMVVKAKVLPGTADKAACGQDERLALALAYPEISTTYCLTHTFTI</sequence>
<feature type="region of interest" description="Disordered" evidence="1">
    <location>
        <begin position="1"/>
        <end position="71"/>
    </location>
</feature>
<evidence type="ECO:0000256" key="1">
    <source>
        <dbReference type="SAM" id="MobiDB-lite"/>
    </source>
</evidence>